<reference evidence="2 3" key="1">
    <citation type="submission" date="2023-10" db="EMBL/GenBank/DDBJ databases">
        <title>Draft Genome Sequence of Candida saopaulonensis from a very Premature Infant with Sepsis.</title>
        <authorList>
            <person name="Ning Y."/>
            <person name="Dai R."/>
            <person name="Xiao M."/>
            <person name="Xu Y."/>
            <person name="Yan Q."/>
            <person name="Zhang L."/>
        </authorList>
    </citation>
    <scope>NUCLEOTIDE SEQUENCE [LARGE SCALE GENOMIC DNA]</scope>
    <source>
        <strain evidence="2 3">19XY460</strain>
    </source>
</reference>
<dbReference type="EMBL" id="CP138895">
    <property type="protein sequence ID" value="WPK24007.1"/>
    <property type="molecule type" value="Genomic_DNA"/>
</dbReference>
<sequence length="304" mass="34230">MSTAADDLDDGLLYDMESHDGVDVAPSNTDDGYQLDIETTVETSDEPPKKVESTKKRAAPSSKFQEKKKMKMQIDVDRKKGISLESSVDAIADYINESLRRKNSDLSALELAEMYFKKTDFRSTSEFTEPRVPENLSKFILGRFKNMLPTSTPGKKNDNKDKKKNKKDKYKKKDNKGSSEGLLQPEGAERKFIAILSMSALRACDVHRALNEIPGSSLKLINKNKIDVDLKLVKSTWSRVLCCTPGRLQKVLATEDLPLKKEEIKIVIVDNSYLDQKMQNVFNIAETCATLKELTEGGAKIYMF</sequence>
<accession>A0AAX4H6D2</accession>
<name>A0AAX4H6D2_9ASCO</name>
<evidence type="ECO:0000256" key="1">
    <source>
        <dbReference type="SAM" id="MobiDB-lite"/>
    </source>
</evidence>
<evidence type="ECO:0000313" key="3">
    <source>
        <dbReference type="Proteomes" id="UP001338582"/>
    </source>
</evidence>
<evidence type="ECO:0000313" key="2">
    <source>
        <dbReference type="EMBL" id="WPK24007.1"/>
    </source>
</evidence>
<dbReference type="GO" id="GO:0030686">
    <property type="term" value="C:90S preribosome"/>
    <property type="evidence" value="ECO:0007669"/>
    <property type="project" value="TreeGrafter"/>
</dbReference>
<feature type="region of interest" description="Disordered" evidence="1">
    <location>
        <begin position="17"/>
        <end position="72"/>
    </location>
</feature>
<protein>
    <recommendedName>
        <fullName evidence="4">Protein CMS1</fullName>
    </recommendedName>
</protein>
<proteinExistence type="predicted"/>
<dbReference type="AlphaFoldDB" id="A0AAX4H6D2"/>
<evidence type="ECO:0008006" key="4">
    <source>
        <dbReference type="Google" id="ProtNLM"/>
    </source>
</evidence>
<dbReference type="PANTHER" id="PTHR24030">
    <property type="entry name" value="PROTEIN CMSS1"/>
    <property type="match status" value="1"/>
</dbReference>
<dbReference type="Pfam" id="PF14617">
    <property type="entry name" value="CMS1"/>
    <property type="match status" value="2"/>
</dbReference>
<dbReference type="InterPro" id="IPR032704">
    <property type="entry name" value="Cms1"/>
</dbReference>
<organism evidence="2 3">
    <name type="scientific">Australozyma saopauloensis</name>
    <dbReference type="NCBI Taxonomy" id="291208"/>
    <lineage>
        <taxon>Eukaryota</taxon>
        <taxon>Fungi</taxon>
        <taxon>Dikarya</taxon>
        <taxon>Ascomycota</taxon>
        <taxon>Saccharomycotina</taxon>
        <taxon>Pichiomycetes</taxon>
        <taxon>Metschnikowiaceae</taxon>
        <taxon>Australozyma</taxon>
    </lineage>
</organism>
<dbReference type="GO" id="GO:0005634">
    <property type="term" value="C:nucleus"/>
    <property type="evidence" value="ECO:0007669"/>
    <property type="project" value="TreeGrafter"/>
</dbReference>
<dbReference type="RefSeq" id="XP_062876391.1">
    <property type="nucleotide sequence ID" value="XM_063020321.1"/>
</dbReference>
<gene>
    <name evidence="2" type="ORF">PUMCH_001261</name>
</gene>
<feature type="compositionally biased region" description="Basic and acidic residues" evidence="1">
    <location>
        <begin position="46"/>
        <end position="55"/>
    </location>
</feature>
<dbReference type="PANTHER" id="PTHR24030:SF0">
    <property type="entry name" value="PROTEIN CMSS1"/>
    <property type="match status" value="1"/>
</dbReference>
<feature type="compositionally biased region" description="Basic residues" evidence="1">
    <location>
        <begin position="162"/>
        <end position="174"/>
    </location>
</feature>
<keyword evidence="3" id="KW-1185">Reference proteome</keyword>
<dbReference type="KEGG" id="asau:88172327"/>
<feature type="region of interest" description="Disordered" evidence="1">
    <location>
        <begin position="147"/>
        <end position="182"/>
    </location>
</feature>
<dbReference type="GeneID" id="88172327"/>
<dbReference type="Proteomes" id="UP001338582">
    <property type="component" value="Chromosome 2"/>
</dbReference>